<organism evidence="2 3">
    <name type="scientific">Kineosphaera limosa NBRC 100340</name>
    <dbReference type="NCBI Taxonomy" id="1184609"/>
    <lineage>
        <taxon>Bacteria</taxon>
        <taxon>Bacillati</taxon>
        <taxon>Actinomycetota</taxon>
        <taxon>Actinomycetes</taxon>
        <taxon>Micrococcales</taxon>
        <taxon>Dermatophilaceae</taxon>
        <taxon>Kineosphaera</taxon>
    </lineage>
</organism>
<gene>
    <name evidence="2" type="ORF">KILIM_073_00320</name>
</gene>
<feature type="signal peptide" evidence="1">
    <location>
        <begin position="1"/>
        <end position="35"/>
    </location>
</feature>
<dbReference type="InterPro" id="IPR024079">
    <property type="entry name" value="MetalloPept_cat_dom_sf"/>
</dbReference>
<dbReference type="EMBL" id="BAHD01000073">
    <property type="protein sequence ID" value="GAB97552.1"/>
    <property type="molecule type" value="Genomic_DNA"/>
</dbReference>
<feature type="chain" id="PRO_5039022001" description="Peptidase M10 metallopeptidase domain-containing protein" evidence="1">
    <location>
        <begin position="36"/>
        <end position="407"/>
    </location>
</feature>
<reference evidence="2 3" key="1">
    <citation type="submission" date="2012-08" db="EMBL/GenBank/DDBJ databases">
        <title>Whole genome shotgun sequence of Kineosphaera limosa NBRC 100340.</title>
        <authorList>
            <person name="Yoshida I."/>
            <person name="Isaki S."/>
            <person name="Hosoyama A."/>
            <person name="Tsuchikane K."/>
            <person name="Katsumata H."/>
            <person name="Ando Y."/>
            <person name="Ohji S."/>
            <person name="Hamada M."/>
            <person name="Tamura T."/>
            <person name="Yamazoe A."/>
            <person name="Yamazaki S."/>
            <person name="Fujita N."/>
        </authorList>
    </citation>
    <scope>NUCLEOTIDE SEQUENCE [LARGE SCALE GENOMIC DNA]</scope>
    <source>
        <strain evidence="2 3">NBRC 100340</strain>
    </source>
</reference>
<dbReference type="eggNOG" id="COG1913">
    <property type="taxonomic scope" value="Bacteria"/>
</dbReference>
<dbReference type="Proteomes" id="UP000008366">
    <property type="component" value="Unassembled WGS sequence"/>
</dbReference>
<dbReference type="SUPFAM" id="SSF55486">
    <property type="entry name" value="Metalloproteases ('zincins'), catalytic domain"/>
    <property type="match status" value="1"/>
</dbReference>
<keyword evidence="3" id="KW-1185">Reference proteome</keyword>
<dbReference type="GO" id="GO:0008237">
    <property type="term" value="F:metallopeptidase activity"/>
    <property type="evidence" value="ECO:0007669"/>
    <property type="project" value="InterPro"/>
</dbReference>
<proteinExistence type="predicted"/>
<evidence type="ECO:0000256" key="1">
    <source>
        <dbReference type="SAM" id="SignalP"/>
    </source>
</evidence>
<dbReference type="STRING" id="1184609.KILIM_073_00320"/>
<evidence type="ECO:0000313" key="2">
    <source>
        <dbReference type="EMBL" id="GAB97552.1"/>
    </source>
</evidence>
<protein>
    <recommendedName>
        <fullName evidence="4">Peptidase M10 metallopeptidase domain-containing protein</fullName>
    </recommendedName>
</protein>
<accession>K6WZK5</accession>
<sequence>MTTPSRPSARAQRPAPAARLAIGLTSLALVGATVAGPAGASSATAAPVASFGAAASPAAVATATTAATAAPAVSAKPSTTVARPGARVSVTGQLKSAQPKTAVSLQRLHGRSWRTVASVTPPGTSAAARAYTLRVPTSAKGRTVFRVASVSNGGQRVGTSRPFTMLVGAGNPKSVGYLTTPPARWNPCSPVRYRVNLEGAPKGAAADIDAAIGQIAAGTGMRFVKVGTTGVVPGSKGQDVPDTYPKGTDLVVAFARPGDTRPAKRSAYLTKGSDIVGVGGAFFEPTPQRVGSGSWHRIVQGYVVLDNTKKLPTGFGRGNSTGLLGTWGQVLMHELGHVVGLDHPTVSDPIQIMYPATTSKPAVWGAGDLVGLQRLGTASGCFPAARAATKSAAMSTDKVLPLDRPDH</sequence>
<keyword evidence="1" id="KW-0732">Signal</keyword>
<name>K6WZK5_9MICO</name>
<evidence type="ECO:0000313" key="3">
    <source>
        <dbReference type="Proteomes" id="UP000008366"/>
    </source>
</evidence>
<evidence type="ECO:0008006" key="4">
    <source>
        <dbReference type="Google" id="ProtNLM"/>
    </source>
</evidence>
<dbReference type="Gene3D" id="3.40.390.10">
    <property type="entry name" value="Collagenase (Catalytic Domain)"/>
    <property type="match status" value="1"/>
</dbReference>
<dbReference type="AlphaFoldDB" id="K6WZK5"/>
<comment type="caution">
    <text evidence="2">The sequence shown here is derived from an EMBL/GenBank/DDBJ whole genome shotgun (WGS) entry which is preliminary data.</text>
</comment>